<keyword evidence="2" id="KW-1133">Transmembrane helix</keyword>
<feature type="compositionally biased region" description="Low complexity" evidence="1">
    <location>
        <begin position="566"/>
        <end position="577"/>
    </location>
</feature>
<feature type="transmembrane region" description="Helical" evidence="2">
    <location>
        <begin position="170"/>
        <end position="191"/>
    </location>
</feature>
<proteinExistence type="predicted"/>
<feature type="transmembrane region" description="Helical" evidence="2">
    <location>
        <begin position="212"/>
        <end position="230"/>
    </location>
</feature>
<evidence type="ECO:0000313" key="4">
    <source>
        <dbReference type="EMBL" id="HIX67860.1"/>
    </source>
</evidence>
<organism evidence="4 5">
    <name type="scientific">Candidatus Anaerostipes excrementavium</name>
    <dbReference type="NCBI Taxonomy" id="2838463"/>
    <lineage>
        <taxon>Bacteria</taxon>
        <taxon>Bacillati</taxon>
        <taxon>Bacillota</taxon>
        <taxon>Clostridia</taxon>
        <taxon>Lachnospirales</taxon>
        <taxon>Lachnospiraceae</taxon>
        <taxon>Anaerostipes</taxon>
    </lineage>
</organism>
<dbReference type="Proteomes" id="UP000886721">
    <property type="component" value="Unassembled WGS sequence"/>
</dbReference>
<evidence type="ECO:0000256" key="2">
    <source>
        <dbReference type="SAM" id="Phobius"/>
    </source>
</evidence>
<feature type="transmembrane region" description="Helical" evidence="2">
    <location>
        <begin position="122"/>
        <end position="141"/>
    </location>
</feature>
<name>A0A9D1WW21_9FIRM</name>
<dbReference type="SMART" id="SM00460">
    <property type="entry name" value="TGc"/>
    <property type="match status" value="1"/>
</dbReference>
<feature type="transmembrane region" description="Helical" evidence="2">
    <location>
        <begin position="25"/>
        <end position="46"/>
    </location>
</feature>
<dbReference type="Pfam" id="PF01841">
    <property type="entry name" value="Transglut_core"/>
    <property type="match status" value="1"/>
</dbReference>
<dbReference type="PANTHER" id="PTHR42736">
    <property type="entry name" value="PROTEIN-GLUTAMINE GAMMA-GLUTAMYLTRANSFERASE"/>
    <property type="match status" value="1"/>
</dbReference>
<evidence type="ECO:0000256" key="1">
    <source>
        <dbReference type="SAM" id="MobiDB-lite"/>
    </source>
</evidence>
<feature type="transmembrane region" description="Helical" evidence="2">
    <location>
        <begin position="79"/>
        <end position="97"/>
    </location>
</feature>
<dbReference type="Gene3D" id="3.10.620.30">
    <property type="match status" value="1"/>
</dbReference>
<dbReference type="InterPro" id="IPR052901">
    <property type="entry name" value="Bact_TGase-like"/>
</dbReference>
<accession>A0A9D1WW21</accession>
<reference evidence="4" key="2">
    <citation type="submission" date="2021-04" db="EMBL/GenBank/DDBJ databases">
        <authorList>
            <person name="Gilroy R."/>
        </authorList>
    </citation>
    <scope>NUCLEOTIDE SEQUENCE</scope>
    <source>
        <strain evidence="4">CHK191-13928</strain>
    </source>
</reference>
<dbReference type="PANTHER" id="PTHR42736:SF1">
    <property type="entry name" value="PROTEIN-GLUTAMINE GAMMA-GLUTAMYLTRANSFERASE"/>
    <property type="match status" value="1"/>
</dbReference>
<keyword evidence="2" id="KW-0812">Transmembrane</keyword>
<sequence>MQKENGIQIQIGEIRDRKASDKMGWIWQFMVFLCYLSGVIGILYTFPLNPYLNYGKFPVYVTAVLYAMVLFLKVQYKNPWIRLAVLGGIPIILFLHLQQLPKQWETLQTVLSAESVPPMEDFTVGMQIFAICCTSLVQVLMFRLGAGWVLWFYSIPILLLGPMIGQSPNLLGIVLLSFYHLGTSLSGNMLSGRSQTYPAFFRKSHMKTAGRAMYVLLLSFFLCLGIAVLFTNRHMEQIFEVPMSLEQKIRQRTMEIFQAEENKGKINRGNQHMSGENQMELILDEKPREPIYLKNYVGGKYREGSWEEANDAAFYDQSARNGQYIERHTFENREFSFLQYAGDGDVMPFRLEIRLLSSGLKGHYIPYLSGNLSAEEGSYVYAVYTREQFENQLEQASHEDVWEYQKMESQYGEFAREQYLDVDREKLPRLTKLCREHPMQGQDSITAYIMETLHSRTSYTLNPGITPFGEEIPEYFLFESKKGYCQHYAATAALMYRLYGIPSRYVSGYMAAPGDFAQREDGTWHAVLEDRDAHAWTEIYVEGQGWKVVDTTPSAEEEPENESTQEQETAAAQQDDSGSLEKTLTEEESQAADPKNHMESVLMVVKSAFHVLMVLLSIGLLIVLLWSRKEKKREEIKSFRADVLYVQMIEFLHFGGFLKGYMGMEKDFSERLTETVEDLSEEEAGRLIRLVYRESYGRGHLPEEDRQNVYQIYRKVCGFIYQNLKCYQKWYAKYWKVYD</sequence>
<evidence type="ECO:0000259" key="3">
    <source>
        <dbReference type="SMART" id="SM00460"/>
    </source>
</evidence>
<feature type="compositionally biased region" description="Acidic residues" evidence="1">
    <location>
        <begin position="555"/>
        <end position="565"/>
    </location>
</feature>
<reference evidence="4" key="1">
    <citation type="journal article" date="2021" name="PeerJ">
        <title>Extensive microbial diversity within the chicken gut microbiome revealed by metagenomics and culture.</title>
        <authorList>
            <person name="Gilroy R."/>
            <person name="Ravi A."/>
            <person name="Getino M."/>
            <person name="Pursley I."/>
            <person name="Horton D.L."/>
            <person name="Alikhan N.F."/>
            <person name="Baker D."/>
            <person name="Gharbi K."/>
            <person name="Hall N."/>
            <person name="Watson M."/>
            <person name="Adriaenssens E.M."/>
            <person name="Foster-Nyarko E."/>
            <person name="Jarju S."/>
            <person name="Secka A."/>
            <person name="Antonio M."/>
            <person name="Oren A."/>
            <person name="Chaudhuri R.R."/>
            <person name="La Ragione R."/>
            <person name="Hildebrand F."/>
            <person name="Pallen M.J."/>
        </authorList>
    </citation>
    <scope>NUCLEOTIDE SEQUENCE</scope>
    <source>
        <strain evidence="4">CHK191-13928</strain>
    </source>
</reference>
<dbReference type="InterPro" id="IPR038765">
    <property type="entry name" value="Papain-like_cys_pep_sf"/>
</dbReference>
<evidence type="ECO:0000313" key="5">
    <source>
        <dbReference type="Proteomes" id="UP000886721"/>
    </source>
</evidence>
<protein>
    <submittedName>
        <fullName evidence="4">Transglutaminase-like domain-containing protein</fullName>
    </submittedName>
</protein>
<dbReference type="AlphaFoldDB" id="A0A9D1WW21"/>
<feature type="domain" description="Transglutaminase-like" evidence="3">
    <location>
        <begin position="477"/>
        <end position="553"/>
    </location>
</feature>
<feature type="transmembrane region" description="Helical" evidence="2">
    <location>
        <begin position="608"/>
        <end position="627"/>
    </location>
</feature>
<feature type="transmembrane region" description="Helical" evidence="2">
    <location>
        <begin position="148"/>
        <end position="164"/>
    </location>
</feature>
<feature type="region of interest" description="Disordered" evidence="1">
    <location>
        <begin position="552"/>
        <end position="593"/>
    </location>
</feature>
<feature type="transmembrane region" description="Helical" evidence="2">
    <location>
        <begin position="52"/>
        <end position="72"/>
    </location>
</feature>
<dbReference type="EMBL" id="DXEM01000023">
    <property type="protein sequence ID" value="HIX67860.1"/>
    <property type="molecule type" value="Genomic_DNA"/>
</dbReference>
<dbReference type="InterPro" id="IPR002931">
    <property type="entry name" value="Transglutaminase-like"/>
</dbReference>
<dbReference type="SUPFAM" id="SSF54001">
    <property type="entry name" value="Cysteine proteinases"/>
    <property type="match status" value="1"/>
</dbReference>
<comment type="caution">
    <text evidence="4">The sequence shown here is derived from an EMBL/GenBank/DDBJ whole genome shotgun (WGS) entry which is preliminary data.</text>
</comment>
<gene>
    <name evidence="4" type="ORF">H9735_07045</name>
</gene>
<keyword evidence="2" id="KW-0472">Membrane</keyword>